<organism evidence="2 3">
    <name type="scientific">Chiloscyllium punctatum</name>
    <name type="common">Brownbanded bambooshark</name>
    <name type="synonym">Hemiscyllium punctatum</name>
    <dbReference type="NCBI Taxonomy" id="137246"/>
    <lineage>
        <taxon>Eukaryota</taxon>
        <taxon>Metazoa</taxon>
        <taxon>Chordata</taxon>
        <taxon>Craniata</taxon>
        <taxon>Vertebrata</taxon>
        <taxon>Chondrichthyes</taxon>
        <taxon>Elasmobranchii</taxon>
        <taxon>Galeomorphii</taxon>
        <taxon>Galeoidea</taxon>
        <taxon>Orectolobiformes</taxon>
        <taxon>Hemiscylliidae</taxon>
        <taxon>Chiloscyllium</taxon>
    </lineage>
</organism>
<reference evidence="2 3" key="1">
    <citation type="journal article" date="2018" name="Nat. Ecol. Evol.">
        <title>Shark genomes provide insights into elasmobranch evolution and the origin of vertebrates.</title>
        <authorList>
            <person name="Hara Y"/>
            <person name="Yamaguchi K"/>
            <person name="Onimaru K"/>
            <person name="Kadota M"/>
            <person name="Koyanagi M"/>
            <person name="Keeley SD"/>
            <person name="Tatsumi K"/>
            <person name="Tanaka K"/>
            <person name="Motone F"/>
            <person name="Kageyama Y"/>
            <person name="Nozu R"/>
            <person name="Adachi N"/>
            <person name="Nishimura O"/>
            <person name="Nakagawa R"/>
            <person name="Tanegashima C"/>
            <person name="Kiyatake I"/>
            <person name="Matsumoto R"/>
            <person name="Murakumo K"/>
            <person name="Nishida K"/>
            <person name="Terakita A"/>
            <person name="Kuratani S"/>
            <person name="Sato K"/>
            <person name="Hyodo S Kuraku.S."/>
        </authorList>
    </citation>
    <scope>NUCLEOTIDE SEQUENCE [LARGE SCALE GENOMIC DNA]</scope>
</reference>
<proteinExistence type="predicted"/>
<dbReference type="OrthoDB" id="9378993at2759"/>
<dbReference type="PANTHER" id="PTHR16434">
    <property type="entry name" value="EWING'S TUMOR-ASSOCIATED ANTIGEN 1 ETAA1"/>
    <property type="match status" value="1"/>
</dbReference>
<name>A0A401RI96_CHIPU</name>
<evidence type="ECO:0000313" key="3">
    <source>
        <dbReference type="Proteomes" id="UP000287033"/>
    </source>
</evidence>
<dbReference type="EMBL" id="BEZZ01001357">
    <property type="protein sequence ID" value="GCC17888.1"/>
    <property type="molecule type" value="Genomic_DNA"/>
</dbReference>
<evidence type="ECO:0000313" key="2">
    <source>
        <dbReference type="EMBL" id="GCC17888.1"/>
    </source>
</evidence>
<evidence type="ECO:0000256" key="1">
    <source>
        <dbReference type="SAM" id="MobiDB-lite"/>
    </source>
</evidence>
<dbReference type="PANTHER" id="PTHR16434:SF2">
    <property type="entry name" value="EWING'S TUMOR-ASSOCIATED ANTIGEN 1"/>
    <property type="match status" value="1"/>
</dbReference>
<dbReference type="InterPro" id="IPR029406">
    <property type="entry name" value="ETAA1"/>
</dbReference>
<dbReference type="Proteomes" id="UP000287033">
    <property type="component" value="Unassembled WGS sequence"/>
</dbReference>
<dbReference type="AlphaFoldDB" id="A0A401RI96"/>
<keyword evidence="3" id="KW-1185">Reference proteome</keyword>
<sequence length="981" mass="107086">MKKEASRGGSGNNARPRRTRLHPSPGLAGERGAGPGLTPPARAGRLSRGSRSAARPWAPEEISSNKTPKRILKKQQLIANHNSPVNDNELQQDIYWDQHSPTTFKLGMEKKSVTGQHVVEISDIVKRIAPQRSSEVPLNLWLGEDAIQCSPTISFRERIKTNNSRFQRSTDEELMKLAKEFDRNMVEQDVGYGQEDSGVNWTSDSADWEQTLGTEQLNSDLSAFEQIPVTAIAGQVTNGTSSTVPVIELHSQNSNKKPLDLEVEAAVNALFDGPTQHTSRPLSQGLSGSDTPSPKAEESSTSKVVSAPAQDGLEPDKYSTNTAVVDPVTSCLTGKLPSDLRASNPLGIDAGNSTFIDHTASSKHDTDFACEAITTGGELDQQRDTNTRFIGKAGALCTSEMIPEDDGFDDWENDDWMAEDSFIMQITQNPELIATPKECKHFQNQSGHTLAAANQNGTNKCNVLTNLEAAPTTVPSSSFVQPVHGPVHKSKDSEMMADALQFARGSERPKPRATFALQSKSKDKMSEQAPHDKIQQSYAFKPVINAFIKNEQRNSDVPRPQCNSHLFNVPRMESSSFTLTKPFNQQTLCNGGVQMSTKDTLVSTGSSVLPKSLDHLGSGRPCSAASPRTFGTLLQSAPLAVSTDDWNDENFSDEIQNMFIELDSQWGPSDDDDDLNRMCDDVEKQIQSQDSGAAMISEATELNRVNSNQTLTSNVILPLNMQKNQFNESLDGQQKHLNYNQSSLMSESKISKGQLAAKQSNAPSVRHLLRPTDLTCLVCSAATLPTQSHHLNSLSSFQDCCLSSTTNTCAVNLNRSKFVPGSVNSAGISNLLRASISANFGHCQKLSTCTVTVNHTAPKSQHTAGTPRTPRFNFTKIMDSSVMGVQGNTSSHVMQRAKTFGNRDHVKSPVERNVQSSTFSTVTRYPAAPLKRHFSDSSLQTKVLEKPVTKCSLQEIEQKKLAALARRKMKMQASDARSPST</sequence>
<feature type="region of interest" description="Disordered" evidence="1">
    <location>
        <begin position="1"/>
        <end position="69"/>
    </location>
</feature>
<dbReference type="GO" id="GO:0031297">
    <property type="term" value="P:replication fork processing"/>
    <property type="evidence" value="ECO:0007669"/>
    <property type="project" value="TreeGrafter"/>
</dbReference>
<dbReference type="Pfam" id="PF15350">
    <property type="entry name" value="ETAA1"/>
    <property type="match status" value="2"/>
</dbReference>
<comment type="caution">
    <text evidence="2">The sequence shown here is derived from an EMBL/GenBank/DDBJ whole genome shotgun (WGS) entry which is preliminary data.</text>
</comment>
<feature type="compositionally biased region" description="Low complexity" evidence="1">
    <location>
        <begin position="41"/>
        <end position="55"/>
    </location>
</feature>
<dbReference type="GO" id="GO:0043596">
    <property type="term" value="C:nuclear replication fork"/>
    <property type="evidence" value="ECO:0007669"/>
    <property type="project" value="TreeGrafter"/>
</dbReference>
<dbReference type="GO" id="GO:0043539">
    <property type="term" value="F:protein serine/threonine kinase activator activity"/>
    <property type="evidence" value="ECO:0007669"/>
    <property type="project" value="TreeGrafter"/>
</dbReference>
<feature type="compositionally biased region" description="Polar residues" evidence="1">
    <location>
        <begin position="275"/>
        <end position="292"/>
    </location>
</feature>
<protein>
    <recommendedName>
        <fullName evidence="4">ETAA1 activator of ATR kinase</fullName>
    </recommendedName>
</protein>
<evidence type="ECO:0008006" key="4">
    <source>
        <dbReference type="Google" id="ProtNLM"/>
    </source>
</evidence>
<accession>A0A401RI96</accession>
<dbReference type="GO" id="GO:0006974">
    <property type="term" value="P:DNA damage response"/>
    <property type="evidence" value="ECO:0007669"/>
    <property type="project" value="TreeGrafter"/>
</dbReference>
<gene>
    <name evidence="2" type="ORF">chiPu_0017718</name>
</gene>
<dbReference type="GO" id="GO:2000001">
    <property type="term" value="P:regulation of DNA damage checkpoint"/>
    <property type="evidence" value="ECO:0007669"/>
    <property type="project" value="TreeGrafter"/>
</dbReference>
<feature type="region of interest" description="Disordered" evidence="1">
    <location>
        <begin position="273"/>
        <end position="320"/>
    </location>
</feature>
<dbReference type="OMA" id="FACEAIT"/>